<dbReference type="InterPro" id="IPR014756">
    <property type="entry name" value="Ig_E-set"/>
</dbReference>
<evidence type="ECO:0000259" key="9">
    <source>
        <dbReference type="SMART" id="SM00737"/>
    </source>
</evidence>
<dbReference type="SMART" id="SM00737">
    <property type="entry name" value="ML"/>
    <property type="match status" value="1"/>
</dbReference>
<dbReference type="EMBL" id="MU128969">
    <property type="protein sequence ID" value="KAF9513662.1"/>
    <property type="molecule type" value="Genomic_DNA"/>
</dbReference>
<dbReference type="AlphaFoldDB" id="A0A9P6AXS3"/>
<dbReference type="PANTHER" id="PTHR11306:SF0">
    <property type="entry name" value="PHOSPHATIDYLGLYCEROL_PHOSPHATIDYLINOSITOL TRANSFER PROTEIN"/>
    <property type="match status" value="1"/>
</dbReference>
<evidence type="ECO:0000256" key="1">
    <source>
        <dbReference type="ARBA" id="ARBA00002053"/>
    </source>
</evidence>
<dbReference type="SUPFAM" id="SSF81296">
    <property type="entry name" value="E set domains"/>
    <property type="match status" value="1"/>
</dbReference>
<comment type="function">
    <text evidence="1">Catalyzes the intermembrane transfer of phosphatidylglycerol and phosphatidylinositol.</text>
</comment>
<gene>
    <name evidence="10" type="ORF">BS47DRAFT_1343887</name>
</gene>
<dbReference type="Gene3D" id="2.60.40.770">
    <property type="match status" value="1"/>
</dbReference>
<keyword evidence="7" id="KW-0445">Lipid transport</keyword>
<comment type="similarity">
    <text evidence="2">Belongs to the NPC2 family.</text>
</comment>
<keyword evidence="5" id="KW-0813">Transport</keyword>
<evidence type="ECO:0000313" key="10">
    <source>
        <dbReference type="EMBL" id="KAF9513662.1"/>
    </source>
</evidence>
<dbReference type="Pfam" id="PF02221">
    <property type="entry name" value="E1_DerP2_DerF2"/>
    <property type="match status" value="1"/>
</dbReference>
<dbReference type="InterPro" id="IPR003172">
    <property type="entry name" value="ML_dom"/>
</dbReference>
<dbReference type="OrthoDB" id="6409159at2759"/>
<protein>
    <recommendedName>
        <fullName evidence="4">Phosphatidylglycerol/phosphatidylinositol transfer protein</fullName>
    </recommendedName>
</protein>
<accession>A0A9P6AXS3</accession>
<comment type="caution">
    <text evidence="10">The sequence shown here is derived from an EMBL/GenBank/DDBJ whole genome shotgun (WGS) entry which is preliminary data.</text>
</comment>
<organism evidence="10 11">
    <name type="scientific">Hydnum rufescens UP504</name>
    <dbReference type="NCBI Taxonomy" id="1448309"/>
    <lineage>
        <taxon>Eukaryota</taxon>
        <taxon>Fungi</taxon>
        <taxon>Dikarya</taxon>
        <taxon>Basidiomycota</taxon>
        <taxon>Agaricomycotina</taxon>
        <taxon>Agaricomycetes</taxon>
        <taxon>Cantharellales</taxon>
        <taxon>Hydnaceae</taxon>
        <taxon>Hydnum</taxon>
    </lineage>
</organism>
<evidence type="ECO:0000256" key="3">
    <source>
        <dbReference type="ARBA" id="ARBA00011245"/>
    </source>
</evidence>
<evidence type="ECO:0000256" key="8">
    <source>
        <dbReference type="SAM" id="SignalP"/>
    </source>
</evidence>
<sequence length="175" mass="19179">MRSASLFALFLALTGPVTFGARLGGLMLQSGGDGPVGAMNSWEYVDCGSPTDAILLQSLKVSPDPPQPGEELTVFAKGRVQKEIKEGAYANVVVKLGVIKLLQKQFDVCEEARNTNATIRCPVKEDDYTVQQTVTIPTEVPRAKFLVQVRGFTVEEEDMLCVDLKIDFMPRIPYP</sequence>
<dbReference type="PANTHER" id="PTHR11306">
    <property type="entry name" value="NIEMANN PICK TYPE C2 PROTEIN NPC2-RELATED"/>
    <property type="match status" value="1"/>
</dbReference>
<feature type="domain" description="MD-2-related lipid-recognition" evidence="9">
    <location>
        <begin position="44"/>
        <end position="166"/>
    </location>
</feature>
<evidence type="ECO:0000313" key="11">
    <source>
        <dbReference type="Proteomes" id="UP000886523"/>
    </source>
</evidence>
<feature type="signal peptide" evidence="8">
    <location>
        <begin position="1"/>
        <end position="20"/>
    </location>
</feature>
<comment type="subunit">
    <text evidence="3">Monomer.</text>
</comment>
<name>A0A9P6AXS3_9AGAM</name>
<evidence type="ECO:0000256" key="2">
    <source>
        <dbReference type="ARBA" id="ARBA00006370"/>
    </source>
</evidence>
<evidence type="ECO:0000256" key="4">
    <source>
        <dbReference type="ARBA" id="ARBA00016056"/>
    </source>
</evidence>
<keyword evidence="6 8" id="KW-0732">Signal</keyword>
<dbReference type="InterPro" id="IPR039670">
    <property type="entry name" value="NPC2-like"/>
</dbReference>
<dbReference type="GO" id="GO:0032934">
    <property type="term" value="F:sterol binding"/>
    <property type="evidence" value="ECO:0007669"/>
    <property type="project" value="InterPro"/>
</dbReference>
<proteinExistence type="inferred from homology"/>
<evidence type="ECO:0000256" key="5">
    <source>
        <dbReference type="ARBA" id="ARBA00022448"/>
    </source>
</evidence>
<evidence type="ECO:0000256" key="7">
    <source>
        <dbReference type="ARBA" id="ARBA00023055"/>
    </source>
</evidence>
<dbReference type="Proteomes" id="UP000886523">
    <property type="component" value="Unassembled WGS sequence"/>
</dbReference>
<dbReference type="GO" id="GO:0015918">
    <property type="term" value="P:sterol transport"/>
    <property type="evidence" value="ECO:0007669"/>
    <property type="project" value="InterPro"/>
</dbReference>
<keyword evidence="11" id="KW-1185">Reference proteome</keyword>
<evidence type="ECO:0000256" key="6">
    <source>
        <dbReference type="ARBA" id="ARBA00022729"/>
    </source>
</evidence>
<reference evidence="10" key="1">
    <citation type="journal article" date="2020" name="Nat. Commun.">
        <title>Large-scale genome sequencing of mycorrhizal fungi provides insights into the early evolution of symbiotic traits.</title>
        <authorList>
            <person name="Miyauchi S."/>
            <person name="Kiss E."/>
            <person name="Kuo A."/>
            <person name="Drula E."/>
            <person name="Kohler A."/>
            <person name="Sanchez-Garcia M."/>
            <person name="Morin E."/>
            <person name="Andreopoulos B."/>
            <person name="Barry K.W."/>
            <person name="Bonito G."/>
            <person name="Buee M."/>
            <person name="Carver A."/>
            <person name="Chen C."/>
            <person name="Cichocki N."/>
            <person name="Clum A."/>
            <person name="Culley D."/>
            <person name="Crous P.W."/>
            <person name="Fauchery L."/>
            <person name="Girlanda M."/>
            <person name="Hayes R.D."/>
            <person name="Keri Z."/>
            <person name="LaButti K."/>
            <person name="Lipzen A."/>
            <person name="Lombard V."/>
            <person name="Magnuson J."/>
            <person name="Maillard F."/>
            <person name="Murat C."/>
            <person name="Nolan M."/>
            <person name="Ohm R.A."/>
            <person name="Pangilinan J."/>
            <person name="Pereira M.F."/>
            <person name="Perotto S."/>
            <person name="Peter M."/>
            <person name="Pfister S."/>
            <person name="Riley R."/>
            <person name="Sitrit Y."/>
            <person name="Stielow J.B."/>
            <person name="Szollosi G."/>
            <person name="Zifcakova L."/>
            <person name="Stursova M."/>
            <person name="Spatafora J.W."/>
            <person name="Tedersoo L."/>
            <person name="Vaario L.M."/>
            <person name="Yamada A."/>
            <person name="Yan M."/>
            <person name="Wang P."/>
            <person name="Xu J."/>
            <person name="Bruns T."/>
            <person name="Baldrian P."/>
            <person name="Vilgalys R."/>
            <person name="Dunand C."/>
            <person name="Henrissat B."/>
            <person name="Grigoriev I.V."/>
            <person name="Hibbett D."/>
            <person name="Nagy L.G."/>
            <person name="Martin F.M."/>
        </authorList>
    </citation>
    <scope>NUCLEOTIDE SEQUENCE</scope>
    <source>
        <strain evidence="10">UP504</strain>
    </source>
</reference>
<feature type="chain" id="PRO_5040391476" description="Phosphatidylglycerol/phosphatidylinositol transfer protein" evidence="8">
    <location>
        <begin position="21"/>
        <end position="175"/>
    </location>
</feature>